<dbReference type="GO" id="GO:0014069">
    <property type="term" value="C:postsynaptic density"/>
    <property type="evidence" value="ECO:0007669"/>
    <property type="project" value="TreeGrafter"/>
</dbReference>
<dbReference type="InterPro" id="IPR032425">
    <property type="entry name" value="FERM_f0"/>
</dbReference>
<evidence type="ECO:0000256" key="1">
    <source>
        <dbReference type="SAM" id="MobiDB-lite"/>
    </source>
</evidence>
<dbReference type="GO" id="GO:0030160">
    <property type="term" value="F:synaptic receptor adaptor activity"/>
    <property type="evidence" value="ECO:0007669"/>
    <property type="project" value="TreeGrafter"/>
</dbReference>
<accession>A0A7J8CLG2</accession>
<dbReference type="AlphaFoldDB" id="A0A7J8CLG2"/>
<protein>
    <submittedName>
        <fullName evidence="3">SH3 and multiple ankyrin repeat domains 1</fullName>
    </submittedName>
</protein>
<dbReference type="InterPro" id="IPR051569">
    <property type="entry name" value="SHANK"/>
</dbReference>
<keyword evidence="4" id="KW-1185">Reference proteome</keyword>
<dbReference type="InterPro" id="IPR002110">
    <property type="entry name" value="Ankyrin_rpt"/>
</dbReference>
<dbReference type="GO" id="GO:0043197">
    <property type="term" value="C:dendritic spine"/>
    <property type="evidence" value="ECO:0007669"/>
    <property type="project" value="TreeGrafter"/>
</dbReference>
<dbReference type="SUPFAM" id="SSF48403">
    <property type="entry name" value="Ankyrin repeat"/>
    <property type="match status" value="1"/>
</dbReference>
<dbReference type="Gene3D" id="3.10.20.90">
    <property type="entry name" value="Phosphatidylinositol 3-kinase Catalytic Subunit, Chain A, domain 1"/>
    <property type="match status" value="1"/>
</dbReference>
<dbReference type="CDD" id="cd17175">
    <property type="entry name" value="FERM_F0_SHANK1"/>
    <property type="match status" value="1"/>
</dbReference>
<gene>
    <name evidence="3" type="ORF">HJG63_017541</name>
</gene>
<reference evidence="3 4" key="1">
    <citation type="journal article" date="2020" name="Nature">
        <title>Six reference-quality genomes reveal evolution of bat adaptations.</title>
        <authorList>
            <person name="Jebb D."/>
            <person name="Huang Z."/>
            <person name="Pippel M."/>
            <person name="Hughes G.M."/>
            <person name="Lavrichenko K."/>
            <person name="Devanna P."/>
            <person name="Winkler S."/>
            <person name="Jermiin L.S."/>
            <person name="Skirmuntt E.C."/>
            <person name="Katzourakis A."/>
            <person name="Burkitt-Gray L."/>
            <person name="Ray D.A."/>
            <person name="Sullivan K.A.M."/>
            <person name="Roscito J.G."/>
            <person name="Kirilenko B.M."/>
            <person name="Davalos L.M."/>
            <person name="Corthals A.P."/>
            <person name="Power M.L."/>
            <person name="Jones G."/>
            <person name="Ransome R.D."/>
            <person name="Dechmann D.K.N."/>
            <person name="Locatelli A.G."/>
            <person name="Puechmaille S.J."/>
            <person name="Fedrigo O."/>
            <person name="Jarvis E.D."/>
            <person name="Hiller M."/>
            <person name="Vernes S.C."/>
            <person name="Myers E.W."/>
            <person name="Teeling E.C."/>
        </authorList>
    </citation>
    <scope>NUCLEOTIDE SEQUENCE [LARGE SCALE GENOMIC DNA]</scope>
    <source>
        <strain evidence="3">MRouAeg1</strain>
        <tissue evidence="3">Muscle</tissue>
    </source>
</reference>
<dbReference type="EMBL" id="JACASE010000014">
    <property type="protein sequence ID" value="KAF6411711.1"/>
    <property type="molecule type" value="Genomic_DNA"/>
</dbReference>
<dbReference type="InterPro" id="IPR036770">
    <property type="entry name" value="Ankyrin_rpt-contain_sf"/>
</dbReference>
<sequence>MTHSPASSEDEERHSASECPEGGSESDSSPDGPGRGLRGTRGRGSGAPGSLASVRGLQGRSMSVPDDAHFSMMVFRIGIPDLHQTKCLRFNPDATIWTAKQQVLCALSESLQDVLNYGLFQPATSGRDANFLEEERLLREYPQSFEKGVPYLEFRYKTRVYKQTNLDEKQLAKLHTKTGLKKFLEYVQLGTSDKVARLLDKGLDPNYHDSDSGETPLTLAAQTEGSVEVIRTLCLGGAHIDFRARDGMTALHKAACARHCLALTVRRGRLQGA</sequence>
<proteinExistence type="predicted"/>
<comment type="caution">
    <text evidence="3">The sequence shown here is derived from an EMBL/GenBank/DDBJ whole genome shotgun (WGS) entry which is preliminary data.</text>
</comment>
<dbReference type="GO" id="GO:0045211">
    <property type="term" value="C:postsynaptic membrane"/>
    <property type="evidence" value="ECO:0007669"/>
    <property type="project" value="TreeGrafter"/>
</dbReference>
<dbReference type="Pfam" id="PF12796">
    <property type="entry name" value="Ank_2"/>
    <property type="match status" value="1"/>
</dbReference>
<evidence type="ECO:0000313" key="3">
    <source>
        <dbReference type="EMBL" id="KAF6411711.1"/>
    </source>
</evidence>
<dbReference type="Proteomes" id="UP000593571">
    <property type="component" value="Unassembled WGS sequence"/>
</dbReference>
<dbReference type="FunFam" id="3.10.20.90:FF:000029">
    <property type="entry name" value="SH3 and multiple ankyrin repeat domains protein 1"/>
    <property type="match status" value="1"/>
</dbReference>
<feature type="compositionally biased region" description="Gly residues" evidence="1">
    <location>
        <begin position="33"/>
        <end position="47"/>
    </location>
</feature>
<dbReference type="PANTHER" id="PTHR24135:SF3">
    <property type="entry name" value="SH3 AND MULTIPLE ANKYRIN REPEAT DOMAINS PROTEIN 1"/>
    <property type="match status" value="1"/>
</dbReference>
<organism evidence="3 4">
    <name type="scientific">Rousettus aegyptiacus</name>
    <name type="common">Egyptian fruit bat</name>
    <name type="synonym">Pteropus aegyptiacus</name>
    <dbReference type="NCBI Taxonomy" id="9407"/>
    <lineage>
        <taxon>Eukaryota</taxon>
        <taxon>Metazoa</taxon>
        <taxon>Chordata</taxon>
        <taxon>Craniata</taxon>
        <taxon>Vertebrata</taxon>
        <taxon>Euteleostomi</taxon>
        <taxon>Mammalia</taxon>
        <taxon>Eutheria</taxon>
        <taxon>Laurasiatheria</taxon>
        <taxon>Chiroptera</taxon>
        <taxon>Yinpterochiroptera</taxon>
        <taxon>Pteropodoidea</taxon>
        <taxon>Pteropodidae</taxon>
        <taxon>Rousettinae</taxon>
        <taxon>Rousettus</taxon>
    </lineage>
</organism>
<evidence type="ECO:0000313" key="4">
    <source>
        <dbReference type="Proteomes" id="UP000593571"/>
    </source>
</evidence>
<dbReference type="Gene3D" id="1.25.40.20">
    <property type="entry name" value="Ankyrin repeat-containing domain"/>
    <property type="match status" value="1"/>
</dbReference>
<evidence type="ECO:0000259" key="2">
    <source>
        <dbReference type="Pfam" id="PF16511"/>
    </source>
</evidence>
<dbReference type="GO" id="GO:0035255">
    <property type="term" value="F:ionotropic glutamate receptor binding"/>
    <property type="evidence" value="ECO:0007669"/>
    <property type="project" value="TreeGrafter"/>
</dbReference>
<feature type="domain" description="Talin N-terminal F0" evidence="2">
    <location>
        <begin position="75"/>
        <end position="142"/>
    </location>
</feature>
<name>A0A7J8CLG2_ROUAE</name>
<feature type="region of interest" description="Disordered" evidence="1">
    <location>
        <begin position="1"/>
        <end position="58"/>
    </location>
</feature>
<feature type="compositionally biased region" description="Low complexity" evidence="1">
    <location>
        <begin position="17"/>
        <end position="32"/>
    </location>
</feature>
<dbReference type="PANTHER" id="PTHR24135">
    <property type="entry name" value="SH3 AND MULTIPLE ANKYRIN REPEAT DOMAINS PROTEIN"/>
    <property type="match status" value="1"/>
</dbReference>
<dbReference type="Pfam" id="PF16511">
    <property type="entry name" value="FERM_f0"/>
    <property type="match status" value="1"/>
</dbReference>